<reference evidence="3" key="1">
    <citation type="submission" date="2016-11" db="UniProtKB">
        <authorList>
            <consortium name="WormBaseParasite"/>
        </authorList>
    </citation>
    <scope>IDENTIFICATION</scope>
</reference>
<keyword evidence="2" id="KW-1185">Reference proteome</keyword>
<proteinExistence type="predicted"/>
<evidence type="ECO:0000313" key="3">
    <source>
        <dbReference type="WBParaSite" id="Hba_20967"/>
    </source>
</evidence>
<protein>
    <submittedName>
        <fullName evidence="3">Uncharacterized protein</fullName>
    </submittedName>
</protein>
<organism evidence="2 3">
    <name type="scientific">Heterorhabditis bacteriophora</name>
    <name type="common">Entomopathogenic nematode worm</name>
    <dbReference type="NCBI Taxonomy" id="37862"/>
    <lineage>
        <taxon>Eukaryota</taxon>
        <taxon>Metazoa</taxon>
        <taxon>Ecdysozoa</taxon>
        <taxon>Nematoda</taxon>
        <taxon>Chromadorea</taxon>
        <taxon>Rhabditida</taxon>
        <taxon>Rhabditina</taxon>
        <taxon>Rhabditomorpha</taxon>
        <taxon>Strongyloidea</taxon>
        <taxon>Heterorhabditidae</taxon>
        <taxon>Heterorhabditis</taxon>
    </lineage>
</organism>
<feature type="region of interest" description="Disordered" evidence="1">
    <location>
        <begin position="1"/>
        <end position="31"/>
    </location>
</feature>
<name>A0A1I7XUE4_HETBA</name>
<evidence type="ECO:0000313" key="2">
    <source>
        <dbReference type="Proteomes" id="UP000095283"/>
    </source>
</evidence>
<accession>A0A1I7XUE4</accession>
<dbReference type="WBParaSite" id="Hba_20967">
    <property type="protein sequence ID" value="Hba_20967"/>
    <property type="gene ID" value="Hba_20967"/>
</dbReference>
<sequence>MGRGDKQCVEQRDCRHRDGSNDSEGKQTDDKRTYKLRDAECSVAVTTMKFSHVYKRFGYMTYQEGIK</sequence>
<dbReference type="Proteomes" id="UP000095283">
    <property type="component" value="Unplaced"/>
</dbReference>
<dbReference type="AlphaFoldDB" id="A0A1I7XUE4"/>
<evidence type="ECO:0000256" key="1">
    <source>
        <dbReference type="SAM" id="MobiDB-lite"/>
    </source>
</evidence>